<dbReference type="PANTHER" id="PTHR35170">
    <property type="entry name" value="PROTEIN DD3-3"/>
    <property type="match status" value="1"/>
</dbReference>
<evidence type="ECO:0000313" key="3">
    <source>
        <dbReference type="EMBL" id="CAB4034208.1"/>
    </source>
</evidence>
<reference evidence="3" key="1">
    <citation type="submission" date="2020-04" db="EMBL/GenBank/DDBJ databases">
        <authorList>
            <person name="Alioto T."/>
            <person name="Alioto T."/>
            <person name="Gomez Garrido J."/>
        </authorList>
    </citation>
    <scope>NUCLEOTIDE SEQUENCE</scope>
    <source>
        <strain evidence="3">A484AB</strain>
    </source>
</reference>
<evidence type="ECO:0000256" key="1">
    <source>
        <dbReference type="SAM" id="MobiDB-lite"/>
    </source>
</evidence>
<feature type="compositionally biased region" description="Low complexity" evidence="1">
    <location>
        <begin position="36"/>
        <end position="51"/>
    </location>
</feature>
<feature type="non-terminal residue" evidence="3">
    <location>
        <position position="1"/>
    </location>
</feature>
<protein>
    <submittedName>
        <fullName evidence="3">Uncharacterized protein</fullName>
    </submittedName>
</protein>
<feature type="region of interest" description="Disordered" evidence="1">
    <location>
        <begin position="34"/>
        <end position="69"/>
    </location>
</feature>
<sequence length="91" mass="10179">RMSNLLLLATILVLAVGLLVNLSDADVYLHNPRGSNNRLNGAGVNRANNNRMFNSQNNAKGGYNVGDKNQRSYSEETQFNMVRKELYDTAY</sequence>
<accession>A0A7D9LI29</accession>
<organism evidence="3 4">
    <name type="scientific">Paramuricea clavata</name>
    <name type="common">Red gorgonian</name>
    <name type="synonym">Violescent sea-whip</name>
    <dbReference type="NCBI Taxonomy" id="317549"/>
    <lineage>
        <taxon>Eukaryota</taxon>
        <taxon>Metazoa</taxon>
        <taxon>Cnidaria</taxon>
        <taxon>Anthozoa</taxon>
        <taxon>Octocorallia</taxon>
        <taxon>Malacalcyonacea</taxon>
        <taxon>Plexauridae</taxon>
        <taxon>Paramuricea</taxon>
    </lineage>
</organism>
<gene>
    <name evidence="3" type="ORF">PACLA_8A060939</name>
</gene>
<feature type="chain" id="PRO_5044280708" evidence="2">
    <location>
        <begin position="26"/>
        <end position="91"/>
    </location>
</feature>
<keyword evidence="4" id="KW-1185">Reference proteome</keyword>
<evidence type="ECO:0000256" key="2">
    <source>
        <dbReference type="SAM" id="SignalP"/>
    </source>
</evidence>
<feature type="signal peptide" evidence="2">
    <location>
        <begin position="1"/>
        <end position="25"/>
    </location>
</feature>
<dbReference type="EMBL" id="CACRXK020019920">
    <property type="protein sequence ID" value="CAB4034208.1"/>
    <property type="molecule type" value="Genomic_DNA"/>
</dbReference>
<dbReference type="InterPro" id="IPR053320">
    <property type="entry name" value="Protein_DD3-3_O-glyco"/>
</dbReference>
<name>A0A7D9LI29_PARCT</name>
<proteinExistence type="predicted"/>
<dbReference type="PANTHER" id="PTHR35170:SF2">
    <property type="entry name" value="PROTEIN DD3-3"/>
    <property type="match status" value="1"/>
</dbReference>
<keyword evidence="2" id="KW-0732">Signal</keyword>
<dbReference type="Proteomes" id="UP001152795">
    <property type="component" value="Unassembled WGS sequence"/>
</dbReference>
<dbReference type="AlphaFoldDB" id="A0A7D9LI29"/>
<evidence type="ECO:0000313" key="4">
    <source>
        <dbReference type="Proteomes" id="UP001152795"/>
    </source>
</evidence>
<comment type="caution">
    <text evidence="3">The sequence shown here is derived from an EMBL/GenBank/DDBJ whole genome shotgun (WGS) entry which is preliminary data.</text>
</comment>